<reference evidence="2" key="1">
    <citation type="submission" date="2021-03" db="EMBL/GenBank/DDBJ databases">
        <title>Antimicrobial resistance genes in bacteria isolated from Japanese honey, and their potential for conferring macrolide and lincosamide resistance in the American foulbrood pathogen Paenibacillus larvae.</title>
        <authorList>
            <person name="Okamoto M."/>
            <person name="Kumagai M."/>
            <person name="Kanamori H."/>
            <person name="Takamatsu D."/>
        </authorList>
    </citation>
    <scope>NUCLEOTIDE SEQUENCE</scope>
    <source>
        <strain evidence="2">J2TS6</strain>
    </source>
</reference>
<accession>A0A919XF03</accession>
<evidence type="ECO:0000256" key="1">
    <source>
        <dbReference type="SAM" id="Phobius"/>
    </source>
</evidence>
<name>A0A919XF03_9BACL</name>
<keyword evidence="1" id="KW-0812">Transmembrane</keyword>
<evidence type="ECO:0000313" key="3">
    <source>
        <dbReference type="Proteomes" id="UP000679779"/>
    </source>
</evidence>
<keyword evidence="3" id="KW-1185">Reference proteome</keyword>
<keyword evidence="1" id="KW-0472">Membrane</keyword>
<feature type="transmembrane region" description="Helical" evidence="1">
    <location>
        <begin position="29"/>
        <end position="49"/>
    </location>
</feature>
<dbReference type="Proteomes" id="UP000679779">
    <property type="component" value="Unassembled WGS sequence"/>
</dbReference>
<gene>
    <name evidence="2" type="ORF">J2TS6_13290</name>
</gene>
<proteinExistence type="predicted"/>
<sequence>MIFIGIAFMCIIGYEWRYMTKKNRKKRTFFLVIGSAVFMCICVEALYFFKEQWTIAMLIEGIFGPAVKILNAGE</sequence>
<organism evidence="2 3">
    <name type="scientific">Paenibacillus albilobatus</name>
    <dbReference type="NCBI Taxonomy" id="2716884"/>
    <lineage>
        <taxon>Bacteria</taxon>
        <taxon>Bacillati</taxon>
        <taxon>Bacillota</taxon>
        <taxon>Bacilli</taxon>
        <taxon>Bacillales</taxon>
        <taxon>Paenibacillaceae</taxon>
        <taxon>Paenibacillus</taxon>
    </lineage>
</organism>
<keyword evidence="1" id="KW-1133">Transmembrane helix</keyword>
<comment type="caution">
    <text evidence="2">The sequence shown here is derived from an EMBL/GenBank/DDBJ whole genome shotgun (WGS) entry which is preliminary data.</text>
</comment>
<dbReference type="AlphaFoldDB" id="A0A919XF03"/>
<dbReference type="EMBL" id="BORQ01000001">
    <property type="protein sequence ID" value="GIO30188.1"/>
    <property type="molecule type" value="Genomic_DNA"/>
</dbReference>
<protein>
    <submittedName>
        <fullName evidence="2">Uncharacterized protein</fullName>
    </submittedName>
</protein>
<evidence type="ECO:0000313" key="2">
    <source>
        <dbReference type="EMBL" id="GIO30188.1"/>
    </source>
</evidence>